<gene>
    <name evidence="5" type="ORF">GA0070609_1514</name>
</gene>
<proteinExistence type="predicted"/>
<sequence>MVGEVAPHSGAADVDVGGVAAPLLIGRDGDLVRLGQVLTNTSALVLIEGEAGVGKSRLLDEFLSSPAGAVHSALTAVCPPLHEPYTLGPIVEALLATDVDTVANLDLSGLAGALRPLFPEWAEHLPPAPEPAEDASAARHRVLRALAELLDKLGVNLLVVDDAQWSDDATREFLLFLAERYGQGPSLVVAYRPEDLVGDPWLLHLSGRLRPHRARLRLVLNPLDESETAALASSMLANQRLSAEFAQHLHAHTEGVPLAVEECVRLMARRGDLVRRDQGWKRLPLDEIVVPPTVRDTVLEHASRLDQSTRSVLRAAAVVADPIAEQMLSQISELPPAEFAAGLAEAIAHRLLHLRDHLRVSFRHVLAGRAIYDATPERERRTLHERAGRVLETVTPRPLAQLARHFRHAGDGKRWGRYAELSADVALETGDETTAGALLHDVLTNGDVPAEQMCVLVEKVPFGSFTGPGRLRDLAAAVRRVLGRGVPDPGVEANLRFQLARILNDMEEFDEAHAELERALPHLDRQRASPAVAMMLLGWPRGRPPAARHLTWLDRAAEFARSLEPSDRLRVAAGRAAALLQLGDERGWVEAAHMPTAARTVRDRRIITVGYLNFGDGAMRWGRYAEAGRWLATARRLAVEYEQVRITDLIDSTQLHLDWFTGAWDGLAERSAALADTDDFHPVSRVEPIMISGLLRMAAGDLVQAAEEIERVVAGARDAGAWDTVAEAVATLVQIRLREGRPDEALTISRDPCEVVAEKGVWLWGTDVVPARVQALLAVGAVPQAQDLVEAFARGLGSGRLPAPQAAVLDCRGLLAEAAGDHASAAGLYGQAAAAWAALPRPYSAALSRERQAGCLIRAGAVPDGLDLLTDVLSGLSSLPAKLDVDRVARVLRAHGRPVPRVWRGGRKGYGSELSPRELEVVALAAEGRTNREIADALHRSHHTVASQMKSAMRKLGVSSRAALSARAIATGLVSEPGTAAGD</sequence>
<dbReference type="RefSeq" id="WP_172899303.1">
    <property type="nucleotide sequence ID" value="NZ_LT607750.1"/>
</dbReference>
<dbReference type="InterPro" id="IPR011990">
    <property type="entry name" value="TPR-like_helical_dom_sf"/>
</dbReference>
<dbReference type="PRINTS" id="PR00038">
    <property type="entry name" value="HTHLUXR"/>
</dbReference>
<dbReference type="Gene3D" id="1.10.10.10">
    <property type="entry name" value="Winged helix-like DNA-binding domain superfamily/Winged helix DNA-binding domain"/>
    <property type="match status" value="1"/>
</dbReference>
<organism evidence="5 6">
    <name type="scientific">Micromonospora echinaurantiaca</name>
    <dbReference type="NCBI Taxonomy" id="47857"/>
    <lineage>
        <taxon>Bacteria</taxon>
        <taxon>Bacillati</taxon>
        <taxon>Actinomycetota</taxon>
        <taxon>Actinomycetes</taxon>
        <taxon>Micromonosporales</taxon>
        <taxon>Micromonosporaceae</taxon>
        <taxon>Micromonospora</taxon>
    </lineage>
</organism>
<dbReference type="Pfam" id="PF13191">
    <property type="entry name" value="AAA_16"/>
    <property type="match status" value="1"/>
</dbReference>
<dbReference type="InterPro" id="IPR000792">
    <property type="entry name" value="Tscrpt_reg_LuxR_C"/>
</dbReference>
<evidence type="ECO:0000256" key="2">
    <source>
        <dbReference type="ARBA" id="ARBA00022840"/>
    </source>
</evidence>
<dbReference type="InterPro" id="IPR016032">
    <property type="entry name" value="Sig_transdc_resp-reg_C-effctor"/>
</dbReference>
<keyword evidence="3" id="KW-0175">Coiled coil</keyword>
<dbReference type="InterPro" id="IPR027417">
    <property type="entry name" value="P-loop_NTPase"/>
</dbReference>
<dbReference type="AlphaFoldDB" id="A0A1C5HFM1"/>
<dbReference type="InterPro" id="IPR036388">
    <property type="entry name" value="WH-like_DNA-bd_sf"/>
</dbReference>
<evidence type="ECO:0000313" key="5">
    <source>
        <dbReference type="EMBL" id="SCG44647.1"/>
    </source>
</evidence>
<dbReference type="PROSITE" id="PS50043">
    <property type="entry name" value="HTH_LUXR_2"/>
    <property type="match status" value="1"/>
</dbReference>
<dbReference type="GO" id="GO:0006355">
    <property type="term" value="P:regulation of DNA-templated transcription"/>
    <property type="evidence" value="ECO:0007669"/>
    <property type="project" value="InterPro"/>
</dbReference>
<protein>
    <submittedName>
        <fullName evidence="5">Regulatory protein, luxR family</fullName>
    </submittedName>
</protein>
<dbReference type="PANTHER" id="PTHR16305">
    <property type="entry name" value="TESTICULAR SOLUBLE ADENYLYL CYCLASE"/>
    <property type="match status" value="1"/>
</dbReference>
<name>A0A1C5HFM1_9ACTN</name>
<dbReference type="Gene3D" id="1.25.40.10">
    <property type="entry name" value="Tetratricopeptide repeat domain"/>
    <property type="match status" value="1"/>
</dbReference>
<dbReference type="SUPFAM" id="SSF46894">
    <property type="entry name" value="C-terminal effector domain of the bipartite response regulators"/>
    <property type="match status" value="1"/>
</dbReference>
<dbReference type="CDD" id="cd06170">
    <property type="entry name" value="LuxR_C_like"/>
    <property type="match status" value="1"/>
</dbReference>
<dbReference type="GO" id="GO:0003677">
    <property type="term" value="F:DNA binding"/>
    <property type="evidence" value="ECO:0007669"/>
    <property type="project" value="InterPro"/>
</dbReference>
<keyword evidence="1" id="KW-0547">Nucleotide-binding</keyword>
<evidence type="ECO:0000256" key="1">
    <source>
        <dbReference type="ARBA" id="ARBA00022741"/>
    </source>
</evidence>
<evidence type="ECO:0000313" key="6">
    <source>
        <dbReference type="Proteomes" id="UP000198217"/>
    </source>
</evidence>
<dbReference type="EMBL" id="LT607750">
    <property type="protein sequence ID" value="SCG44647.1"/>
    <property type="molecule type" value="Genomic_DNA"/>
</dbReference>
<feature type="coiled-coil region" evidence="3">
    <location>
        <begin position="499"/>
        <end position="526"/>
    </location>
</feature>
<dbReference type="Pfam" id="PF00196">
    <property type="entry name" value="GerE"/>
    <property type="match status" value="1"/>
</dbReference>
<dbReference type="GO" id="GO:0005524">
    <property type="term" value="F:ATP binding"/>
    <property type="evidence" value="ECO:0007669"/>
    <property type="project" value="UniProtKB-KW"/>
</dbReference>
<dbReference type="GO" id="GO:0004016">
    <property type="term" value="F:adenylate cyclase activity"/>
    <property type="evidence" value="ECO:0007669"/>
    <property type="project" value="TreeGrafter"/>
</dbReference>
<evidence type="ECO:0000256" key="3">
    <source>
        <dbReference type="SAM" id="Coils"/>
    </source>
</evidence>
<dbReference type="PROSITE" id="PS00622">
    <property type="entry name" value="HTH_LUXR_1"/>
    <property type="match status" value="1"/>
</dbReference>
<dbReference type="PANTHER" id="PTHR16305:SF35">
    <property type="entry name" value="TRANSCRIPTIONAL ACTIVATOR DOMAIN"/>
    <property type="match status" value="1"/>
</dbReference>
<dbReference type="SMART" id="SM00421">
    <property type="entry name" value="HTH_LUXR"/>
    <property type="match status" value="1"/>
</dbReference>
<accession>A0A1C5HFM1</accession>
<dbReference type="InterPro" id="IPR041664">
    <property type="entry name" value="AAA_16"/>
</dbReference>
<keyword evidence="6" id="KW-1185">Reference proteome</keyword>
<dbReference type="GO" id="GO:0005737">
    <property type="term" value="C:cytoplasm"/>
    <property type="evidence" value="ECO:0007669"/>
    <property type="project" value="TreeGrafter"/>
</dbReference>
<feature type="domain" description="HTH luxR-type" evidence="4">
    <location>
        <begin position="907"/>
        <end position="972"/>
    </location>
</feature>
<dbReference type="Proteomes" id="UP000198217">
    <property type="component" value="Chromosome I"/>
</dbReference>
<dbReference type="SUPFAM" id="SSF52540">
    <property type="entry name" value="P-loop containing nucleoside triphosphate hydrolases"/>
    <property type="match status" value="1"/>
</dbReference>
<keyword evidence="2" id="KW-0067">ATP-binding</keyword>
<reference evidence="5 6" key="1">
    <citation type="submission" date="2016-06" db="EMBL/GenBank/DDBJ databases">
        <authorList>
            <person name="Kjaerup R.B."/>
            <person name="Dalgaard T.S."/>
            <person name="Juul-Madsen H.R."/>
        </authorList>
    </citation>
    <scope>NUCLEOTIDE SEQUENCE [LARGE SCALE GENOMIC DNA]</scope>
    <source>
        <strain evidence="5 6">DSM 43904</strain>
    </source>
</reference>
<evidence type="ECO:0000259" key="4">
    <source>
        <dbReference type="PROSITE" id="PS50043"/>
    </source>
</evidence>